<evidence type="ECO:0000256" key="7">
    <source>
        <dbReference type="ARBA" id="ARBA00023242"/>
    </source>
</evidence>
<evidence type="ECO:0000256" key="3">
    <source>
        <dbReference type="ARBA" id="ARBA00022741"/>
    </source>
</evidence>
<keyword evidence="5 12" id="KW-0347">Helicase</keyword>
<keyword evidence="13" id="KW-1185">Reference proteome</keyword>
<comment type="similarity">
    <text evidence="8">Belongs to the DEAD box helicase family. DECD subfamily.</text>
</comment>
<dbReference type="PROSITE" id="PS51194">
    <property type="entry name" value="HELICASE_CTER"/>
    <property type="match status" value="1"/>
</dbReference>
<feature type="compositionally biased region" description="Basic and acidic residues" evidence="9">
    <location>
        <begin position="21"/>
        <end position="31"/>
    </location>
</feature>
<keyword evidence="4" id="KW-0378">Hydrolase</keyword>
<feature type="domain" description="Helicase C-terminal" evidence="11">
    <location>
        <begin position="263"/>
        <end position="408"/>
    </location>
</feature>
<dbReference type="PROSITE" id="PS51192">
    <property type="entry name" value="HELICASE_ATP_BIND_1"/>
    <property type="match status" value="1"/>
</dbReference>
<dbReference type="Gene3D" id="3.40.50.300">
    <property type="entry name" value="P-loop containing nucleotide triphosphate hydrolases"/>
    <property type="match status" value="2"/>
</dbReference>
<protein>
    <recommendedName>
        <fullName evidence="2">RNA helicase</fullName>
        <ecNumber evidence="2">3.6.4.13</ecNumber>
    </recommendedName>
</protein>
<dbReference type="Pfam" id="PF00270">
    <property type="entry name" value="DEAD"/>
    <property type="match status" value="1"/>
</dbReference>
<organism evidence="12 13">
    <name type="scientific">Anaeramoeba ignava</name>
    <name type="common">Anaerobic marine amoeba</name>
    <dbReference type="NCBI Taxonomy" id="1746090"/>
    <lineage>
        <taxon>Eukaryota</taxon>
        <taxon>Metamonada</taxon>
        <taxon>Anaeramoebidae</taxon>
        <taxon>Anaeramoeba</taxon>
    </lineage>
</organism>
<dbReference type="SMART" id="SM00487">
    <property type="entry name" value="DEXDc"/>
    <property type="match status" value="1"/>
</dbReference>
<dbReference type="OrthoDB" id="10265785at2759"/>
<evidence type="ECO:0000313" key="12">
    <source>
        <dbReference type="EMBL" id="KAJ5077142.1"/>
    </source>
</evidence>
<feature type="compositionally biased region" description="Acidic residues" evidence="9">
    <location>
        <begin position="1"/>
        <end position="20"/>
    </location>
</feature>
<comment type="subcellular location">
    <subcellularLocation>
        <location evidence="1">Nucleus</location>
    </subcellularLocation>
</comment>
<comment type="caution">
    <text evidence="12">The sequence shown here is derived from an EMBL/GenBank/DDBJ whole genome shotgun (WGS) entry which is preliminary data.</text>
</comment>
<dbReference type="Pfam" id="PF00271">
    <property type="entry name" value="Helicase_C"/>
    <property type="match status" value="1"/>
</dbReference>
<dbReference type="GO" id="GO:0016787">
    <property type="term" value="F:hydrolase activity"/>
    <property type="evidence" value="ECO:0007669"/>
    <property type="project" value="UniProtKB-KW"/>
</dbReference>
<reference evidence="12" key="1">
    <citation type="submission" date="2022-10" db="EMBL/GenBank/DDBJ databases">
        <title>Novel sulphate-reducing endosymbionts in the free-living metamonad Anaeramoeba.</title>
        <authorList>
            <person name="Jerlstrom-Hultqvist J."/>
            <person name="Cepicka I."/>
            <person name="Gallot-Lavallee L."/>
            <person name="Salas-Leiva D."/>
            <person name="Curtis B.A."/>
            <person name="Zahonova K."/>
            <person name="Pipaliya S."/>
            <person name="Dacks J."/>
            <person name="Roger A.J."/>
        </authorList>
    </citation>
    <scope>NUCLEOTIDE SEQUENCE</scope>
    <source>
        <strain evidence="12">BMAN</strain>
    </source>
</reference>
<dbReference type="OMA" id="YAHVEPK"/>
<dbReference type="GO" id="GO:0003724">
    <property type="term" value="F:RNA helicase activity"/>
    <property type="evidence" value="ECO:0007669"/>
    <property type="project" value="UniProtKB-EC"/>
</dbReference>
<proteinExistence type="inferred from homology"/>
<sequence>MSDYDLPDYEDENQQNEAENETEKQNETEKLKKTKDIKKGHYSGLHSSGFLQYQALPKAISGMDILCQAKSGMGKTAIFVLAILHRLDFKPKAQTKEEGPVVIALAHTRELAVQISDEFTRFSKHIENVRIECVYGGIPESKNIESLRLNHPNIVVGTPGRVCALIRDNVLNLKDVKIFVIDECDNMLEALDMRADVQQIFRQTPHHKQVMMFSATLPKEIRIVCKKFMHSPTEIFIDDDTKLTLHGLRQHFLNLDEKEKSAKLIDLLDALEFNQVVMFVNSVARAKALNKLLRENNFPSICMHSNLSQPERIQRYREFKQFKQRLLVATDIFGRGIDIERVNIVINYDMPPNTDVYLHRVGRAGRFGTKGLTITFCSSNADVEILNQVQSRFEVEISELPKEIDVSTYMNA</sequence>
<keyword evidence="6" id="KW-0067">ATP-binding</keyword>
<dbReference type="InterPro" id="IPR011545">
    <property type="entry name" value="DEAD/DEAH_box_helicase_dom"/>
</dbReference>
<dbReference type="EMBL" id="JAPDFW010000059">
    <property type="protein sequence ID" value="KAJ5077142.1"/>
    <property type="molecule type" value="Genomic_DNA"/>
</dbReference>
<feature type="region of interest" description="Disordered" evidence="9">
    <location>
        <begin position="1"/>
        <end position="35"/>
    </location>
</feature>
<dbReference type="Proteomes" id="UP001149090">
    <property type="component" value="Unassembled WGS sequence"/>
</dbReference>
<dbReference type="GO" id="GO:0005524">
    <property type="term" value="F:ATP binding"/>
    <property type="evidence" value="ECO:0007669"/>
    <property type="project" value="UniProtKB-KW"/>
</dbReference>
<name>A0A9Q0REG3_ANAIG</name>
<keyword evidence="3" id="KW-0547">Nucleotide-binding</keyword>
<evidence type="ECO:0000256" key="5">
    <source>
        <dbReference type="ARBA" id="ARBA00022806"/>
    </source>
</evidence>
<evidence type="ECO:0000313" key="13">
    <source>
        <dbReference type="Proteomes" id="UP001149090"/>
    </source>
</evidence>
<dbReference type="InterPro" id="IPR027417">
    <property type="entry name" value="P-loop_NTPase"/>
</dbReference>
<evidence type="ECO:0000256" key="9">
    <source>
        <dbReference type="SAM" id="MobiDB-lite"/>
    </source>
</evidence>
<keyword evidence="7" id="KW-0539">Nucleus</keyword>
<dbReference type="CDD" id="cd18787">
    <property type="entry name" value="SF2_C_DEAD"/>
    <property type="match status" value="1"/>
</dbReference>
<dbReference type="InterPro" id="IPR001650">
    <property type="entry name" value="Helicase_C-like"/>
</dbReference>
<accession>A0A9Q0REG3</accession>
<dbReference type="AlphaFoldDB" id="A0A9Q0REG3"/>
<dbReference type="FunFam" id="3.40.50.300:FF:000111">
    <property type="entry name" value="DEAD-box ATP-dependent RNA helicase"/>
    <property type="match status" value="1"/>
</dbReference>
<evidence type="ECO:0000256" key="2">
    <source>
        <dbReference type="ARBA" id="ARBA00012552"/>
    </source>
</evidence>
<dbReference type="EC" id="3.6.4.13" evidence="2"/>
<dbReference type="InterPro" id="IPR014001">
    <property type="entry name" value="Helicase_ATP-bd"/>
</dbReference>
<evidence type="ECO:0000256" key="1">
    <source>
        <dbReference type="ARBA" id="ARBA00004123"/>
    </source>
</evidence>
<feature type="domain" description="Helicase ATP-binding" evidence="10">
    <location>
        <begin position="56"/>
        <end position="235"/>
    </location>
</feature>
<evidence type="ECO:0000256" key="4">
    <source>
        <dbReference type="ARBA" id="ARBA00022801"/>
    </source>
</evidence>
<dbReference type="SMART" id="SM00490">
    <property type="entry name" value="HELICc"/>
    <property type="match status" value="1"/>
</dbReference>
<evidence type="ECO:0000259" key="11">
    <source>
        <dbReference type="PROSITE" id="PS51194"/>
    </source>
</evidence>
<dbReference type="SUPFAM" id="SSF52540">
    <property type="entry name" value="P-loop containing nucleoside triphosphate hydrolases"/>
    <property type="match status" value="1"/>
</dbReference>
<gene>
    <name evidence="12" type="ORF">M0811_00462</name>
</gene>
<evidence type="ECO:0000259" key="10">
    <source>
        <dbReference type="PROSITE" id="PS51192"/>
    </source>
</evidence>
<evidence type="ECO:0000256" key="8">
    <source>
        <dbReference type="ARBA" id="ARBA00038213"/>
    </source>
</evidence>
<dbReference type="GO" id="GO:0003676">
    <property type="term" value="F:nucleic acid binding"/>
    <property type="evidence" value="ECO:0007669"/>
    <property type="project" value="InterPro"/>
</dbReference>
<dbReference type="GO" id="GO:0005634">
    <property type="term" value="C:nucleus"/>
    <property type="evidence" value="ECO:0007669"/>
    <property type="project" value="UniProtKB-SubCell"/>
</dbReference>
<evidence type="ECO:0000256" key="6">
    <source>
        <dbReference type="ARBA" id="ARBA00022840"/>
    </source>
</evidence>
<dbReference type="PANTHER" id="PTHR47958">
    <property type="entry name" value="ATP-DEPENDENT RNA HELICASE DBP3"/>
    <property type="match status" value="1"/>
</dbReference>